<dbReference type="InterPro" id="IPR036236">
    <property type="entry name" value="Znf_C2H2_sf"/>
</dbReference>
<evidence type="ECO:0000256" key="4">
    <source>
        <dbReference type="ARBA" id="ARBA00022771"/>
    </source>
</evidence>
<gene>
    <name evidence="8" type="ORF">ST47_g3570</name>
</gene>
<evidence type="ECO:0000256" key="5">
    <source>
        <dbReference type="ARBA" id="ARBA00022833"/>
    </source>
</evidence>
<keyword evidence="4" id="KW-0863">Zinc-finger</keyword>
<dbReference type="InterPro" id="IPR013087">
    <property type="entry name" value="Znf_C2H2_type"/>
</dbReference>
<dbReference type="GO" id="GO:0008270">
    <property type="term" value="F:zinc ion binding"/>
    <property type="evidence" value="ECO:0007669"/>
    <property type="project" value="UniProtKB-KW"/>
</dbReference>
<keyword evidence="5" id="KW-0862">Zinc</keyword>
<sequence length="372" mass="40896">MQICVPCNRSFGSETALKQHQQDSPVHAEACDCKPCNRSFGSGSALEQHQRNSPAHAETFDCKPCDRSFRSTSALEQHQRDAPVHQNAGIPAAVPLPAAPTSPPLLYNNAHSPRHAPSAQTSAHAPGQRSKYKASRTSYTFSELHELIAHAVVPDLPAPHFHPPSARFKNERATNVMGNFLCTYRKCPKQSWGSKIVAIVIRGYANNGYSAEVFGQRCKSCDRLGALTLDVQSYVERVAFRLKTWAGVRMEEPPFEKMKGPPHESAFCEGCARGGKGILCRLPMFIHVDRDHTEGLCDTEPMGVLADCIDLSDSPKLCQAPDQEADRATAPDANNMTFTHFSELTTMPGGRRYICKTKQFLSRLVLGSFGTD</sequence>
<dbReference type="AlphaFoldDB" id="A0A163HRK6"/>
<evidence type="ECO:0000313" key="9">
    <source>
        <dbReference type="Proteomes" id="UP000076837"/>
    </source>
</evidence>
<dbReference type="OrthoDB" id="8121437at2759"/>
<proteinExistence type="predicted"/>
<reference evidence="8 9" key="1">
    <citation type="journal article" date="2016" name="Sci. Rep.">
        <title>Draft genome sequencing and secretome analysis of fungal phytopathogen Ascochyta rabiei provides insight into the necrotrophic effector repertoire.</title>
        <authorList>
            <person name="Verma S."/>
            <person name="Gazara R.K."/>
            <person name="Nizam S."/>
            <person name="Parween S."/>
            <person name="Chattopadhyay D."/>
            <person name="Verma P.K."/>
        </authorList>
    </citation>
    <scope>NUCLEOTIDE SEQUENCE [LARGE SCALE GENOMIC DNA]</scope>
    <source>
        <strain evidence="8 9">ArDII</strain>
    </source>
</reference>
<evidence type="ECO:0000256" key="3">
    <source>
        <dbReference type="ARBA" id="ARBA00022737"/>
    </source>
</evidence>
<dbReference type="STRING" id="5454.A0A163HRK6"/>
<dbReference type="Gene3D" id="3.30.160.60">
    <property type="entry name" value="Classic Zinc Finger"/>
    <property type="match status" value="1"/>
</dbReference>
<comment type="caution">
    <text evidence="8">The sequence shown here is derived from an EMBL/GenBank/DDBJ whole genome shotgun (WGS) entry which is preliminary data.</text>
</comment>
<accession>A0A163HRK6</accession>
<keyword evidence="9" id="KW-1185">Reference proteome</keyword>
<dbReference type="Pfam" id="PF13912">
    <property type="entry name" value="zf-C2H2_6"/>
    <property type="match status" value="1"/>
</dbReference>
<comment type="subcellular location">
    <subcellularLocation>
        <location evidence="1">Nucleus</location>
    </subcellularLocation>
</comment>
<dbReference type="PROSITE" id="PS50157">
    <property type="entry name" value="ZINC_FINGER_C2H2_2"/>
    <property type="match status" value="3"/>
</dbReference>
<dbReference type="SUPFAM" id="SSF57667">
    <property type="entry name" value="beta-beta-alpha zinc fingers"/>
    <property type="match status" value="1"/>
</dbReference>
<dbReference type="SMART" id="SM00355">
    <property type="entry name" value="ZnF_C2H2"/>
    <property type="match status" value="3"/>
</dbReference>
<evidence type="ECO:0000256" key="2">
    <source>
        <dbReference type="ARBA" id="ARBA00022723"/>
    </source>
</evidence>
<evidence type="ECO:0000256" key="7">
    <source>
        <dbReference type="SAM" id="MobiDB-lite"/>
    </source>
</evidence>
<evidence type="ECO:0000256" key="1">
    <source>
        <dbReference type="ARBA" id="ARBA00004123"/>
    </source>
</evidence>
<name>A0A163HRK6_DIDRA</name>
<dbReference type="Proteomes" id="UP000076837">
    <property type="component" value="Unassembled WGS sequence"/>
</dbReference>
<protein>
    <submittedName>
        <fullName evidence="8">Metal ion binding</fullName>
    </submittedName>
</protein>
<dbReference type="Pfam" id="PF13695">
    <property type="entry name" value="Zn_ribbon_3CxxC"/>
    <property type="match status" value="1"/>
</dbReference>
<evidence type="ECO:0000256" key="6">
    <source>
        <dbReference type="ARBA" id="ARBA00023242"/>
    </source>
</evidence>
<dbReference type="Pfam" id="PF12874">
    <property type="entry name" value="zf-met"/>
    <property type="match status" value="2"/>
</dbReference>
<organism evidence="8 9">
    <name type="scientific">Didymella rabiei</name>
    <name type="common">Chickpea ascochyta blight fungus</name>
    <name type="synonym">Mycosphaerella rabiei</name>
    <dbReference type="NCBI Taxonomy" id="5454"/>
    <lineage>
        <taxon>Eukaryota</taxon>
        <taxon>Fungi</taxon>
        <taxon>Dikarya</taxon>
        <taxon>Ascomycota</taxon>
        <taxon>Pezizomycotina</taxon>
        <taxon>Dothideomycetes</taxon>
        <taxon>Pleosporomycetidae</taxon>
        <taxon>Pleosporales</taxon>
        <taxon>Pleosporineae</taxon>
        <taxon>Didymellaceae</taxon>
        <taxon>Ascochyta</taxon>
    </lineage>
</organism>
<keyword evidence="6" id="KW-0539">Nucleus</keyword>
<dbReference type="GO" id="GO:0005634">
    <property type="term" value="C:nucleus"/>
    <property type="evidence" value="ECO:0007669"/>
    <property type="project" value="UniProtKB-SubCell"/>
</dbReference>
<feature type="region of interest" description="Disordered" evidence="7">
    <location>
        <begin position="92"/>
        <end position="134"/>
    </location>
</feature>
<keyword evidence="3" id="KW-0677">Repeat</keyword>
<keyword evidence="2" id="KW-0479">Metal-binding</keyword>
<dbReference type="InterPro" id="IPR027377">
    <property type="entry name" value="ZAR1/RTP1-5-like_Znf-3CxxC"/>
</dbReference>
<dbReference type="SMART" id="SM01328">
    <property type="entry name" value="zf-3CxxC"/>
    <property type="match status" value="1"/>
</dbReference>
<evidence type="ECO:0000313" key="8">
    <source>
        <dbReference type="EMBL" id="KZM25430.1"/>
    </source>
</evidence>
<dbReference type="EMBL" id="JYNV01000129">
    <property type="protein sequence ID" value="KZM25430.1"/>
    <property type="molecule type" value="Genomic_DNA"/>
</dbReference>
<dbReference type="PANTHER" id="PTHR24376:SF235">
    <property type="entry name" value="C2H2-TYPE DOMAIN-CONTAINING PROTEIN"/>
    <property type="match status" value="1"/>
</dbReference>
<dbReference type="PANTHER" id="PTHR24376">
    <property type="entry name" value="ZINC FINGER PROTEIN"/>
    <property type="match status" value="1"/>
</dbReference>